<dbReference type="CDD" id="cd18548">
    <property type="entry name" value="ABC_6TM_Tm287_like"/>
    <property type="match status" value="1"/>
</dbReference>
<dbReference type="InterPro" id="IPR003439">
    <property type="entry name" value="ABC_transporter-like_ATP-bd"/>
</dbReference>
<dbReference type="Gene3D" id="3.40.50.300">
    <property type="entry name" value="P-loop containing nucleotide triphosphate hydrolases"/>
    <property type="match status" value="1"/>
</dbReference>
<dbReference type="GO" id="GO:0005524">
    <property type="term" value="F:ATP binding"/>
    <property type="evidence" value="ECO:0007669"/>
    <property type="project" value="UniProtKB-KW"/>
</dbReference>
<dbReference type="GO" id="GO:0016887">
    <property type="term" value="F:ATP hydrolysis activity"/>
    <property type="evidence" value="ECO:0007669"/>
    <property type="project" value="InterPro"/>
</dbReference>
<dbReference type="AlphaFoldDB" id="A0A419TBV2"/>
<dbReference type="FunFam" id="3.40.50.300:FF:000854">
    <property type="entry name" value="Multidrug ABC transporter ATP-binding protein"/>
    <property type="match status" value="1"/>
</dbReference>
<dbReference type="Gene3D" id="1.20.1560.10">
    <property type="entry name" value="ABC transporter type 1, transmembrane domain"/>
    <property type="match status" value="1"/>
</dbReference>
<dbReference type="InterPro" id="IPR017871">
    <property type="entry name" value="ABC_transporter-like_CS"/>
</dbReference>
<keyword evidence="2" id="KW-0813">Transport</keyword>
<dbReference type="SUPFAM" id="SSF90123">
    <property type="entry name" value="ABC transporter transmembrane region"/>
    <property type="match status" value="1"/>
</dbReference>
<evidence type="ECO:0000259" key="10">
    <source>
        <dbReference type="PROSITE" id="PS50893"/>
    </source>
</evidence>
<dbReference type="InterPro" id="IPR036640">
    <property type="entry name" value="ABC1_TM_sf"/>
</dbReference>
<reference evidence="12 13" key="1">
    <citation type="submission" date="2016-08" db="EMBL/GenBank/DDBJ databases">
        <title>A new outlook on sporulation: Clostridium algidixylanolyticum.</title>
        <authorList>
            <person name="Poppleton D.I."/>
            <person name="Gribaldo S."/>
        </authorList>
    </citation>
    <scope>NUCLEOTIDE SEQUENCE [LARGE SCALE GENOMIC DNA]</scope>
    <source>
        <strain evidence="12 13">SPL73</strain>
    </source>
</reference>
<dbReference type="InterPro" id="IPR003593">
    <property type="entry name" value="AAA+_ATPase"/>
</dbReference>
<feature type="transmembrane region" description="Helical" evidence="9">
    <location>
        <begin position="269"/>
        <end position="293"/>
    </location>
</feature>
<evidence type="ECO:0000256" key="4">
    <source>
        <dbReference type="ARBA" id="ARBA00022692"/>
    </source>
</evidence>
<name>A0A419TBV2_9FIRM</name>
<organism evidence="12 13">
    <name type="scientific">Lacrimispora algidixylanolytica</name>
    <dbReference type="NCBI Taxonomy" id="94868"/>
    <lineage>
        <taxon>Bacteria</taxon>
        <taxon>Bacillati</taxon>
        <taxon>Bacillota</taxon>
        <taxon>Clostridia</taxon>
        <taxon>Lachnospirales</taxon>
        <taxon>Lachnospiraceae</taxon>
        <taxon>Lacrimispora</taxon>
    </lineage>
</organism>
<evidence type="ECO:0000256" key="5">
    <source>
        <dbReference type="ARBA" id="ARBA00022741"/>
    </source>
</evidence>
<feature type="transmembrane region" description="Helical" evidence="9">
    <location>
        <begin position="155"/>
        <end position="178"/>
    </location>
</feature>
<dbReference type="Pfam" id="PF00005">
    <property type="entry name" value="ABC_tran"/>
    <property type="match status" value="1"/>
</dbReference>
<dbReference type="SUPFAM" id="SSF52540">
    <property type="entry name" value="P-loop containing nucleoside triphosphate hydrolases"/>
    <property type="match status" value="1"/>
</dbReference>
<keyword evidence="5" id="KW-0547">Nucleotide-binding</keyword>
<dbReference type="PROSITE" id="PS00211">
    <property type="entry name" value="ABC_TRANSPORTER_1"/>
    <property type="match status" value="1"/>
</dbReference>
<feature type="transmembrane region" description="Helical" evidence="9">
    <location>
        <begin position="129"/>
        <end position="149"/>
    </location>
</feature>
<keyword evidence="8 9" id="KW-0472">Membrane</keyword>
<evidence type="ECO:0000313" key="12">
    <source>
        <dbReference type="EMBL" id="RKD34940.1"/>
    </source>
</evidence>
<evidence type="ECO:0000256" key="9">
    <source>
        <dbReference type="SAM" id="Phobius"/>
    </source>
</evidence>
<evidence type="ECO:0000313" key="13">
    <source>
        <dbReference type="Proteomes" id="UP000284277"/>
    </source>
</evidence>
<evidence type="ECO:0000256" key="1">
    <source>
        <dbReference type="ARBA" id="ARBA00004651"/>
    </source>
</evidence>
<keyword evidence="13" id="KW-1185">Reference proteome</keyword>
<dbReference type="PANTHER" id="PTHR43394">
    <property type="entry name" value="ATP-DEPENDENT PERMEASE MDL1, MITOCHONDRIAL"/>
    <property type="match status" value="1"/>
</dbReference>
<evidence type="ECO:0000256" key="6">
    <source>
        <dbReference type="ARBA" id="ARBA00022840"/>
    </source>
</evidence>
<keyword evidence="6 12" id="KW-0067">ATP-binding</keyword>
<dbReference type="RefSeq" id="WP_120194874.1">
    <property type="nucleotide sequence ID" value="NZ_MCIA01000001.1"/>
</dbReference>
<proteinExistence type="predicted"/>
<feature type="domain" description="ABC transmembrane type-1" evidence="11">
    <location>
        <begin position="16"/>
        <end position="298"/>
    </location>
</feature>
<accession>A0A419TBV2</accession>
<dbReference type="Pfam" id="PF00664">
    <property type="entry name" value="ABC_membrane"/>
    <property type="match status" value="1"/>
</dbReference>
<dbReference type="Proteomes" id="UP000284277">
    <property type="component" value="Unassembled WGS sequence"/>
</dbReference>
<feature type="transmembrane region" description="Helical" evidence="9">
    <location>
        <begin position="12"/>
        <end position="32"/>
    </location>
</feature>
<evidence type="ECO:0000256" key="7">
    <source>
        <dbReference type="ARBA" id="ARBA00022989"/>
    </source>
</evidence>
<keyword evidence="4 9" id="KW-0812">Transmembrane</keyword>
<feature type="transmembrane region" description="Helical" evidence="9">
    <location>
        <begin position="52"/>
        <end position="76"/>
    </location>
</feature>
<feature type="domain" description="ABC transporter" evidence="10">
    <location>
        <begin position="332"/>
        <end position="567"/>
    </location>
</feature>
<gene>
    <name evidence="12" type="ORF">BET01_00870</name>
</gene>
<feature type="transmembrane region" description="Helical" evidence="9">
    <location>
        <begin position="235"/>
        <end position="257"/>
    </location>
</feature>
<evidence type="ECO:0000259" key="11">
    <source>
        <dbReference type="PROSITE" id="PS50929"/>
    </source>
</evidence>
<dbReference type="InterPro" id="IPR011527">
    <property type="entry name" value="ABC1_TM_dom"/>
</dbReference>
<dbReference type="InterPro" id="IPR027417">
    <property type="entry name" value="P-loop_NTPase"/>
</dbReference>
<dbReference type="OrthoDB" id="9762778at2"/>
<dbReference type="PROSITE" id="PS50929">
    <property type="entry name" value="ABC_TM1F"/>
    <property type="match status" value="1"/>
</dbReference>
<comment type="caution">
    <text evidence="12">The sequence shown here is derived from an EMBL/GenBank/DDBJ whole genome shotgun (WGS) entry which is preliminary data.</text>
</comment>
<evidence type="ECO:0000256" key="8">
    <source>
        <dbReference type="ARBA" id="ARBA00023136"/>
    </source>
</evidence>
<dbReference type="EMBL" id="MCIA01000001">
    <property type="protein sequence ID" value="RKD34940.1"/>
    <property type="molecule type" value="Genomic_DNA"/>
</dbReference>
<evidence type="ECO:0000256" key="3">
    <source>
        <dbReference type="ARBA" id="ARBA00022475"/>
    </source>
</evidence>
<evidence type="ECO:0000256" key="2">
    <source>
        <dbReference type="ARBA" id="ARBA00022448"/>
    </source>
</evidence>
<comment type="subcellular location">
    <subcellularLocation>
        <location evidence="1">Cell membrane</location>
        <topology evidence="1">Multi-pass membrane protein</topology>
    </subcellularLocation>
</comment>
<dbReference type="GO" id="GO:0005886">
    <property type="term" value="C:plasma membrane"/>
    <property type="evidence" value="ECO:0007669"/>
    <property type="project" value="UniProtKB-SubCell"/>
</dbReference>
<dbReference type="InterPro" id="IPR039421">
    <property type="entry name" value="Type_1_exporter"/>
</dbReference>
<dbReference type="PROSITE" id="PS50893">
    <property type="entry name" value="ABC_TRANSPORTER_2"/>
    <property type="match status" value="1"/>
</dbReference>
<keyword evidence="7 9" id="KW-1133">Transmembrane helix</keyword>
<dbReference type="PANTHER" id="PTHR43394:SF1">
    <property type="entry name" value="ATP-BINDING CASSETTE SUB-FAMILY B MEMBER 10, MITOCHONDRIAL"/>
    <property type="match status" value="1"/>
</dbReference>
<dbReference type="GO" id="GO:0015421">
    <property type="term" value="F:ABC-type oligopeptide transporter activity"/>
    <property type="evidence" value="ECO:0007669"/>
    <property type="project" value="TreeGrafter"/>
</dbReference>
<dbReference type="SMART" id="SM00382">
    <property type="entry name" value="AAA"/>
    <property type="match status" value="1"/>
</dbReference>
<protein>
    <submittedName>
        <fullName evidence="12">Multidrug ABC transporter ATP-binding protein</fullName>
    </submittedName>
</protein>
<sequence>MRQLLPYIRPHKRLLAGAIILLIFNNFTAMFIPTLTARLINVGVANQDLPYIYRICGLMLTVAVLGGVSSIVSAILSSKAAAGVARDLREAVFMKAQTYSLTDFKTVGTASMITRSTSDINIIQRSTMMLLRVLLPAPIMTIVGLTLAFRTNVQMALFFIVVILFFGVMAFLIGKRAIPLFQMIQKKMDRVTYVLREVITGVRVIRAFNREEYEKDRFVEACYDYRDTTIKTGRVFAILLPFLFLILDLSVASVIWFGGIQVSNGSMEIGSIFALIEYLTIILFCSVMAVMGFMEIPRALISVERINEILDLTPEIVDDANATPKSDLKGTLEFRNVSFMYANAEEPVLSHISFTSKPGQTTAIIGGTGSGKSTIANLIPHFYQIQEGEILLNGTNIIEYPQKTLRDKIGFIPQKAFLFRGTIESNIRFGKEDATMEEIIAASKVAQAHEFIENLDDGYQSYVAQAGTNLSGGQKQRVAIARALIKKPEVYVFDDSFSALDYKTDSLLRKALKSQIKDSALIIVAQRISTIMDADQILVLDDGKVVSIGRHEELMKTCSVYQQIAATQLSEEELNRKEERNHG</sequence>
<keyword evidence="3" id="KW-1003">Cell membrane</keyword>